<comment type="caution">
    <text evidence="12">The sequence shown here is derived from an EMBL/GenBank/DDBJ whole genome shotgun (WGS) entry which is preliminary data.</text>
</comment>
<dbReference type="GO" id="GO:0006888">
    <property type="term" value="P:endoplasmic reticulum to Golgi vesicle-mediated transport"/>
    <property type="evidence" value="ECO:0007669"/>
    <property type="project" value="TreeGrafter"/>
</dbReference>
<keyword evidence="4 11" id="KW-0813">Transport</keyword>
<keyword evidence="5 11" id="KW-0963">Cytoplasm</keyword>
<organism evidence="12 13">
    <name type="scientific">Prymnesium parvum</name>
    <name type="common">Toxic golden alga</name>
    <dbReference type="NCBI Taxonomy" id="97485"/>
    <lineage>
        <taxon>Eukaryota</taxon>
        <taxon>Haptista</taxon>
        <taxon>Haptophyta</taxon>
        <taxon>Prymnesiophyceae</taxon>
        <taxon>Prymnesiales</taxon>
        <taxon>Prymnesiaceae</taxon>
        <taxon>Prymnesium</taxon>
    </lineage>
</organism>
<keyword evidence="9 11" id="KW-0472">Membrane</keyword>
<reference evidence="12 13" key="1">
    <citation type="journal article" date="2024" name="Science">
        <title>Giant polyketide synthase enzymes in the biosynthesis of giant marine polyether toxins.</title>
        <authorList>
            <person name="Fallon T.R."/>
            <person name="Shende V.V."/>
            <person name="Wierzbicki I.H."/>
            <person name="Pendleton A.L."/>
            <person name="Watervoot N.F."/>
            <person name="Auber R.P."/>
            <person name="Gonzalez D.J."/>
            <person name="Wisecaver J.H."/>
            <person name="Moore B.S."/>
        </authorList>
    </citation>
    <scope>NUCLEOTIDE SEQUENCE [LARGE SCALE GENOMIC DNA]</scope>
    <source>
        <strain evidence="12 13">12B1</strain>
    </source>
</reference>
<keyword evidence="10 11" id="KW-0968">Cytoplasmic vesicle</keyword>
<comment type="similarity">
    <text evidence="3 11">Belongs to the COPE family.</text>
</comment>
<dbReference type="InterPro" id="IPR006822">
    <property type="entry name" value="Coatomer_esu"/>
</dbReference>
<evidence type="ECO:0000256" key="8">
    <source>
        <dbReference type="ARBA" id="ARBA00023034"/>
    </source>
</evidence>
<dbReference type="GO" id="GO:0030126">
    <property type="term" value="C:COPI vesicle coat"/>
    <property type="evidence" value="ECO:0007669"/>
    <property type="project" value="TreeGrafter"/>
</dbReference>
<accession>A0AB34JQQ5</accession>
<proteinExistence type="inferred from homology"/>
<dbReference type="EMBL" id="JBGBPQ010000006">
    <property type="protein sequence ID" value="KAL1522999.1"/>
    <property type="molecule type" value="Genomic_DNA"/>
</dbReference>
<dbReference type="GO" id="GO:0015031">
    <property type="term" value="P:protein transport"/>
    <property type="evidence" value="ECO:0007669"/>
    <property type="project" value="UniProtKB-UniRule"/>
</dbReference>
<dbReference type="GO" id="GO:0006891">
    <property type="term" value="P:intra-Golgi vesicle-mediated transport"/>
    <property type="evidence" value="ECO:0007669"/>
    <property type="project" value="TreeGrafter"/>
</dbReference>
<keyword evidence="13" id="KW-1185">Reference proteome</keyword>
<evidence type="ECO:0000256" key="11">
    <source>
        <dbReference type="PIRNR" id="PIRNR016478"/>
    </source>
</evidence>
<dbReference type="GO" id="GO:0006890">
    <property type="term" value="P:retrograde vesicle-mediated transport, Golgi to endoplasmic reticulum"/>
    <property type="evidence" value="ECO:0007669"/>
    <property type="project" value="UniProtKB-UniRule"/>
</dbReference>
<dbReference type="GO" id="GO:0005198">
    <property type="term" value="F:structural molecule activity"/>
    <property type="evidence" value="ECO:0007669"/>
    <property type="project" value="UniProtKB-UniRule"/>
</dbReference>
<evidence type="ECO:0000256" key="5">
    <source>
        <dbReference type="ARBA" id="ARBA00022490"/>
    </source>
</evidence>
<evidence type="ECO:0000256" key="3">
    <source>
        <dbReference type="ARBA" id="ARBA00008827"/>
    </source>
</evidence>
<protein>
    <recommendedName>
        <fullName evidence="11">Coatomer subunit epsilon</fullName>
    </recommendedName>
</protein>
<evidence type="ECO:0000256" key="6">
    <source>
        <dbReference type="ARBA" id="ARBA00022892"/>
    </source>
</evidence>
<evidence type="ECO:0000256" key="1">
    <source>
        <dbReference type="ARBA" id="ARBA00004255"/>
    </source>
</evidence>
<sequence>MSELFGVKNSYYLGLYQQAITEALSANVSAASRVECDFFRFRACIAQGQGRLVLDEVGNDSPLALQAAKLLATYTAGSRETKEMCVMQLKEWLSSPSALNDALLIQTAAVVFAFEGDHKEVLKYAHQSTLLDIMYIVVHTYISMNRLDLARKQAALMSQQDDDATLTQLAAAHVGMHEGGDKCQEALNTFTDLGEKYNMSLLLTNGIAMCHMHLGQFDEAERVLQDGLTKNATDVDTLANMVVCMTHLGKPPEQVARYTNQLRAVCPTHPWVVRYNELDASFDRCAAQFNTAVRAEVA</sequence>
<dbReference type="InterPro" id="IPR011990">
    <property type="entry name" value="TPR-like_helical_dom_sf"/>
</dbReference>
<evidence type="ECO:0000256" key="7">
    <source>
        <dbReference type="ARBA" id="ARBA00022927"/>
    </source>
</evidence>
<comment type="subcellular location">
    <subcellularLocation>
        <location evidence="2">Cytoplasmic vesicle</location>
        <location evidence="2">COPI-coated vesicle membrane</location>
        <topology evidence="2">Peripheral membrane protein</topology>
        <orientation evidence="2">Cytoplasmic side</orientation>
    </subcellularLocation>
    <subcellularLocation>
        <location evidence="1">Golgi apparatus membrane</location>
        <topology evidence="1">Peripheral membrane protein</topology>
        <orientation evidence="1">Cytoplasmic side</orientation>
    </subcellularLocation>
</comment>
<evidence type="ECO:0000256" key="4">
    <source>
        <dbReference type="ARBA" id="ARBA00022448"/>
    </source>
</evidence>
<evidence type="ECO:0000313" key="13">
    <source>
        <dbReference type="Proteomes" id="UP001515480"/>
    </source>
</evidence>
<evidence type="ECO:0000256" key="2">
    <source>
        <dbReference type="ARBA" id="ARBA00004347"/>
    </source>
</evidence>
<dbReference type="Gene3D" id="1.25.40.10">
    <property type="entry name" value="Tetratricopeptide repeat domain"/>
    <property type="match status" value="1"/>
</dbReference>
<comment type="function">
    <text evidence="11">The coatomer is a cytosolic protein complex that binds to dilysine motifs and reversibly associates with Golgi non-clathrin-coated vesicles, which further mediate biosynthetic protein transport from the ER, via the Golgi up to the trans Golgi network. The coatomer complex is required for budding from Golgi membranes, and is essential for the retrograde Golgi-to-ER transport of dilysine-tagged proteins.</text>
</comment>
<dbReference type="AlphaFoldDB" id="A0AB34JQQ5"/>
<dbReference type="PIRSF" id="PIRSF016478">
    <property type="entry name" value="Coatomer_esu"/>
    <property type="match status" value="1"/>
</dbReference>
<dbReference type="Pfam" id="PF04733">
    <property type="entry name" value="Coatomer_E"/>
    <property type="match status" value="1"/>
</dbReference>
<dbReference type="SUPFAM" id="SSF48452">
    <property type="entry name" value="TPR-like"/>
    <property type="match status" value="1"/>
</dbReference>
<dbReference type="Proteomes" id="UP001515480">
    <property type="component" value="Unassembled WGS sequence"/>
</dbReference>
<keyword evidence="8 11" id="KW-0333">Golgi apparatus</keyword>
<evidence type="ECO:0000256" key="10">
    <source>
        <dbReference type="ARBA" id="ARBA00023329"/>
    </source>
</evidence>
<evidence type="ECO:0000313" key="12">
    <source>
        <dbReference type="EMBL" id="KAL1522999.1"/>
    </source>
</evidence>
<evidence type="ECO:0000256" key="9">
    <source>
        <dbReference type="ARBA" id="ARBA00023136"/>
    </source>
</evidence>
<dbReference type="PANTHER" id="PTHR10805">
    <property type="entry name" value="COATOMER SUBUNIT EPSILON"/>
    <property type="match status" value="1"/>
</dbReference>
<gene>
    <name evidence="12" type="ORF">AB1Y20_017962</name>
</gene>
<name>A0AB34JQQ5_PRYPA</name>
<keyword evidence="6 11" id="KW-0931">ER-Golgi transport</keyword>
<keyword evidence="7 11" id="KW-0653">Protein transport</keyword>
<dbReference type="GO" id="GO:0000139">
    <property type="term" value="C:Golgi membrane"/>
    <property type="evidence" value="ECO:0007669"/>
    <property type="project" value="UniProtKB-SubCell"/>
</dbReference>
<dbReference type="PANTHER" id="PTHR10805:SF0">
    <property type="entry name" value="COATOMER SUBUNIT EPSILON"/>
    <property type="match status" value="1"/>
</dbReference>